<evidence type="ECO:0000256" key="2">
    <source>
        <dbReference type="ARBA" id="ARBA00022723"/>
    </source>
</evidence>
<dbReference type="PANTHER" id="PTHR31669:SF302">
    <property type="entry name" value="PROTEIN FAR1-RELATED SEQUENCE"/>
    <property type="match status" value="1"/>
</dbReference>
<evidence type="ECO:0000256" key="6">
    <source>
        <dbReference type="RuleBase" id="RU367018"/>
    </source>
</evidence>
<accession>A0ABD0TYN4</accession>
<keyword evidence="3 5" id="KW-0863">Zinc-finger</keyword>
<comment type="similarity">
    <text evidence="1 6">Belongs to the FHY3/FAR1 family.</text>
</comment>
<dbReference type="SMART" id="SM00575">
    <property type="entry name" value="ZnF_PMZ"/>
    <property type="match status" value="1"/>
</dbReference>
<keyword evidence="4 6" id="KW-0862">Zinc</keyword>
<comment type="caution">
    <text evidence="9">The sequence shown here is derived from an EMBL/GenBank/DDBJ whole genome shotgun (WGS) entry which is preliminary data.</text>
</comment>
<feature type="compositionally biased region" description="Basic residues" evidence="7">
    <location>
        <begin position="419"/>
        <end position="429"/>
    </location>
</feature>
<dbReference type="Pfam" id="PF04434">
    <property type="entry name" value="SWIM"/>
    <property type="match status" value="1"/>
</dbReference>
<dbReference type="InterPro" id="IPR031052">
    <property type="entry name" value="FHY3/FAR1"/>
</dbReference>
<dbReference type="AlphaFoldDB" id="A0ABD0TYN4"/>
<feature type="region of interest" description="Disordered" evidence="7">
    <location>
        <begin position="387"/>
        <end position="443"/>
    </location>
</feature>
<evidence type="ECO:0000313" key="10">
    <source>
        <dbReference type="Proteomes" id="UP001552299"/>
    </source>
</evidence>
<feature type="domain" description="SWIM-type" evidence="8">
    <location>
        <begin position="256"/>
        <end position="292"/>
    </location>
</feature>
<reference evidence="9 10" key="1">
    <citation type="journal article" date="2024" name="Plant Biotechnol. J.">
        <title>Dendrobium thyrsiflorum genome and its molecular insights into genes involved in important horticultural traits.</title>
        <authorList>
            <person name="Chen B."/>
            <person name="Wang J.Y."/>
            <person name="Zheng P.J."/>
            <person name="Li K.L."/>
            <person name="Liang Y.M."/>
            <person name="Chen X.F."/>
            <person name="Zhang C."/>
            <person name="Zhao X."/>
            <person name="He X."/>
            <person name="Zhang G.Q."/>
            <person name="Liu Z.J."/>
            <person name="Xu Q."/>
        </authorList>
    </citation>
    <scope>NUCLEOTIDE SEQUENCE [LARGE SCALE GENOMIC DNA]</scope>
    <source>
        <strain evidence="9">GZMU011</strain>
    </source>
</reference>
<keyword evidence="10" id="KW-1185">Reference proteome</keyword>
<comment type="function">
    <text evidence="6">Putative transcription activator involved in regulating light control of development.</text>
</comment>
<dbReference type="EMBL" id="JANQDX010000019">
    <property type="protein sequence ID" value="KAL0904648.1"/>
    <property type="molecule type" value="Genomic_DNA"/>
</dbReference>
<dbReference type="GO" id="GO:0008270">
    <property type="term" value="F:zinc ion binding"/>
    <property type="evidence" value="ECO:0007669"/>
    <property type="project" value="UniProtKB-UniRule"/>
</dbReference>
<evidence type="ECO:0000256" key="1">
    <source>
        <dbReference type="ARBA" id="ARBA00005889"/>
    </source>
</evidence>
<dbReference type="GO" id="GO:0005634">
    <property type="term" value="C:nucleus"/>
    <property type="evidence" value="ECO:0007669"/>
    <property type="project" value="UniProtKB-SubCell"/>
</dbReference>
<dbReference type="PROSITE" id="PS50966">
    <property type="entry name" value="ZF_SWIM"/>
    <property type="match status" value="1"/>
</dbReference>
<dbReference type="Proteomes" id="UP001552299">
    <property type="component" value="Unassembled WGS sequence"/>
</dbReference>
<evidence type="ECO:0000256" key="4">
    <source>
        <dbReference type="ARBA" id="ARBA00022833"/>
    </source>
</evidence>
<evidence type="ECO:0000313" key="9">
    <source>
        <dbReference type="EMBL" id="KAL0904648.1"/>
    </source>
</evidence>
<sequence>MRFAVIFEIRVFDLLSPPPRRPEKKSLEEEDLFEMEISLDDFDSFVELEQTDDVKEEAVEVRSTECNTEKVFGGVYSSEKEAYAMYCECLSKCDSELEFEETWSEMITEGELQSHDWLKDLYRIRHKWSTAFNKDCFNLGILSTQRSKSTNNVCHGISKATSSITDCFLGLEKLMISWRWNEQDEDFKYSQSEVVPVIRSSPILKQAARFYSRKLYSFFEEEFLQGVVRMSIFHASADSSTFFVKNVDRSDQPHQWTVHYDAAESNVQCTCGKFSMMGMLCSHIMRVFRQLDICKISSQYLLLRWSARGRKDIYAGPIVNTMGNKPTQWKEGGTCMIFRNHLSRFAYQISTRAQGNEDAEQYMLAAMIEMADNIDFILAGQPTNQSNKQNLAGAGHKNVKDPLKCRPKGVSNAILKSHWEKKKPKRKRTANPETDSKQESTPA</sequence>
<dbReference type="PANTHER" id="PTHR31669">
    <property type="entry name" value="PROTEIN FAR1-RELATED SEQUENCE 10-RELATED"/>
    <property type="match status" value="1"/>
</dbReference>
<comment type="subcellular location">
    <subcellularLocation>
        <location evidence="6">Nucleus</location>
    </subcellularLocation>
</comment>
<dbReference type="GO" id="GO:0006355">
    <property type="term" value="P:regulation of DNA-templated transcription"/>
    <property type="evidence" value="ECO:0007669"/>
    <property type="project" value="UniProtKB-UniRule"/>
</dbReference>
<organism evidence="9 10">
    <name type="scientific">Dendrobium thyrsiflorum</name>
    <name type="common">Pinecone-like raceme dendrobium</name>
    <name type="synonym">Orchid</name>
    <dbReference type="NCBI Taxonomy" id="117978"/>
    <lineage>
        <taxon>Eukaryota</taxon>
        <taxon>Viridiplantae</taxon>
        <taxon>Streptophyta</taxon>
        <taxon>Embryophyta</taxon>
        <taxon>Tracheophyta</taxon>
        <taxon>Spermatophyta</taxon>
        <taxon>Magnoliopsida</taxon>
        <taxon>Liliopsida</taxon>
        <taxon>Asparagales</taxon>
        <taxon>Orchidaceae</taxon>
        <taxon>Epidendroideae</taxon>
        <taxon>Malaxideae</taxon>
        <taxon>Dendrobiinae</taxon>
        <taxon>Dendrobium</taxon>
    </lineage>
</organism>
<evidence type="ECO:0000256" key="5">
    <source>
        <dbReference type="PROSITE-ProRule" id="PRU00325"/>
    </source>
</evidence>
<proteinExistence type="inferred from homology"/>
<feature type="compositionally biased region" description="Basic and acidic residues" evidence="7">
    <location>
        <begin position="434"/>
        <end position="443"/>
    </location>
</feature>
<dbReference type="InterPro" id="IPR006564">
    <property type="entry name" value="Znf_PMZ"/>
</dbReference>
<evidence type="ECO:0000256" key="3">
    <source>
        <dbReference type="ARBA" id="ARBA00022771"/>
    </source>
</evidence>
<evidence type="ECO:0000256" key="7">
    <source>
        <dbReference type="SAM" id="MobiDB-lite"/>
    </source>
</evidence>
<protein>
    <recommendedName>
        <fullName evidence="6">Protein FAR1-RELATED SEQUENCE</fullName>
    </recommendedName>
</protein>
<name>A0ABD0TYN4_DENTH</name>
<dbReference type="InterPro" id="IPR007527">
    <property type="entry name" value="Znf_SWIM"/>
</dbReference>
<gene>
    <name evidence="9" type="ORF">M5K25_026777</name>
</gene>
<evidence type="ECO:0000259" key="8">
    <source>
        <dbReference type="PROSITE" id="PS50966"/>
    </source>
</evidence>
<keyword evidence="2 6" id="KW-0479">Metal-binding</keyword>
<keyword evidence="6" id="KW-0539">Nucleus</keyword>